<feature type="transmembrane region" description="Helical" evidence="10">
    <location>
        <begin position="104"/>
        <end position="127"/>
    </location>
</feature>
<dbReference type="Pfam" id="PF11700">
    <property type="entry name" value="ATG22"/>
    <property type="match status" value="1"/>
</dbReference>
<dbReference type="EMBL" id="LLZZ01000008">
    <property type="protein sequence ID" value="KTB13583.1"/>
    <property type="molecule type" value="Genomic_DNA"/>
</dbReference>
<feature type="transmembrane region" description="Helical" evidence="10">
    <location>
        <begin position="255"/>
        <end position="277"/>
    </location>
</feature>
<dbReference type="InterPro" id="IPR044738">
    <property type="entry name" value="Atg22"/>
</dbReference>
<dbReference type="InterPro" id="IPR050495">
    <property type="entry name" value="ATG22/LtaA_families"/>
</dbReference>
<evidence type="ECO:0000256" key="5">
    <source>
        <dbReference type="ARBA" id="ARBA00022692"/>
    </source>
</evidence>
<protein>
    <recommendedName>
        <fullName evidence="10">Autophagy-related protein</fullName>
    </recommendedName>
</protein>
<dbReference type="VEuPathDB" id="FungiDB:B1J91_B00770g"/>
<keyword evidence="9 10" id="KW-0472">Membrane</keyword>
<evidence type="ECO:0000256" key="4">
    <source>
        <dbReference type="ARBA" id="ARBA00022554"/>
    </source>
</evidence>
<keyword evidence="7 10" id="KW-1133">Transmembrane helix</keyword>
<dbReference type="VEuPathDB" id="FungiDB:GW608_B00605"/>
<sequence length="541" mass="60116">MAYESLASEPNDGVTDHNDDALYVGIDTLKAARDNIKGWYLYSFSSEPFVVSAVATYVPLLLEQFARINGVRLDDHNAPCSTSSSDKCVLGLFNNRVFVDSSSFALYVFSLSVLFQTVVVISVSGMVDRWKTISFRKNVLVTFGMVGAFATVLISLLNETQYYSLVVYYIVANSCYGVINVVGNSLLPLFVDDLVRLQPDHTVPAAEELSLDTDDKDGLTTVISGRGASIGYSAALVVQLISILLVRLSPSKQDIQYAVFFVGLWWAVWQFPMYWLLSDSIIPDQQSNQAIANDRYHDIDGSIFTFVNLSSLKYGWKLLGEALKHATLLRDVVIFLIGWFILSDSLTTINSTAILFAKTELHMSTINLISLSIITMISAMVGAFAIPQIVSTSLHVPPQRTILLIICWASIIPLYGMLGFIFQSFGLKHQFEMFILGVWYGISMGSVAAVSRSLFTIIIPKGRESTFFSLFSITDKGSSIVGPFIIGIVTDKTHNIRYSFFILFILLVFSLPIFKMLNVERGKREAEEISKLHVNIDPIQD</sequence>
<feature type="transmembrane region" description="Helical" evidence="10">
    <location>
        <begin position="402"/>
        <end position="422"/>
    </location>
</feature>
<organism evidence="11 13">
    <name type="scientific">Candida glabrata</name>
    <name type="common">Yeast</name>
    <name type="synonym">Torulopsis glabrata</name>
    <dbReference type="NCBI Taxonomy" id="5478"/>
    <lineage>
        <taxon>Eukaryota</taxon>
        <taxon>Fungi</taxon>
        <taxon>Dikarya</taxon>
        <taxon>Ascomycota</taxon>
        <taxon>Saccharomycotina</taxon>
        <taxon>Saccharomycetes</taxon>
        <taxon>Saccharomycetales</taxon>
        <taxon>Saccharomycetaceae</taxon>
        <taxon>Nakaseomyces</taxon>
    </lineage>
</organism>
<evidence type="ECO:0000256" key="3">
    <source>
        <dbReference type="ARBA" id="ARBA00022448"/>
    </source>
</evidence>
<dbReference type="Gene3D" id="1.20.1250.20">
    <property type="entry name" value="MFS general substrate transporter like domains"/>
    <property type="match status" value="1"/>
</dbReference>
<dbReference type="GO" id="GO:0032974">
    <property type="term" value="P:amino acid transmembrane export from vacuole"/>
    <property type="evidence" value="ECO:0007669"/>
    <property type="project" value="EnsemblFungi"/>
</dbReference>
<comment type="similarity">
    <text evidence="2 10">Belongs to the ATG22 family.</text>
</comment>
<feature type="transmembrane region" description="Helical" evidence="10">
    <location>
        <begin position="332"/>
        <end position="356"/>
    </location>
</feature>
<dbReference type="InterPro" id="IPR036259">
    <property type="entry name" value="MFS_trans_sf"/>
</dbReference>
<proteinExistence type="inferred from homology"/>
<dbReference type="SUPFAM" id="SSF103473">
    <property type="entry name" value="MFS general substrate transporter"/>
    <property type="match status" value="2"/>
</dbReference>
<evidence type="ECO:0000313" key="11">
    <source>
        <dbReference type="EMBL" id="KTA95791.1"/>
    </source>
</evidence>
<keyword evidence="3 10" id="KW-0813">Transport</keyword>
<dbReference type="VEuPathDB" id="FungiDB:CAGL0B00770g"/>
<comment type="function">
    <text evidence="10">Vacuolar effluxer which mediate the efflux of amino acids resulting from autophagic degradation. The release of autophagic amino acids allows the maintenance of protein synthesis and viability during nitrogen starvation.</text>
</comment>
<evidence type="ECO:0000313" key="12">
    <source>
        <dbReference type="EMBL" id="KTB13583.1"/>
    </source>
</evidence>
<keyword evidence="8 10" id="KW-0072">Autophagy</keyword>
<evidence type="ECO:0000256" key="6">
    <source>
        <dbReference type="ARBA" id="ARBA00022970"/>
    </source>
</evidence>
<reference evidence="11 13" key="1">
    <citation type="submission" date="2015-10" db="EMBL/GenBank/DDBJ databases">
        <title>Draft genomes sequences of Candida glabrata isolates 1A, 1B, 2A, 2B, 3A and 3B.</title>
        <authorList>
            <person name="Haavelsrud O.E."/>
            <person name="Gaustad P."/>
        </authorList>
    </citation>
    <scope>NUCLEOTIDE SEQUENCE [LARGE SCALE GENOMIC DNA]</scope>
    <source>
        <strain evidence="11">910700640</strain>
    </source>
</reference>
<evidence type="ECO:0000256" key="7">
    <source>
        <dbReference type="ARBA" id="ARBA00022989"/>
    </source>
</evidence>
<feature type="transmembrane region" description="Helical" evidence="10">
    <location>
        <begin position="139"/>
        <end position="157"/>
    </location>
</feature>
<dbReference type="PANTHER" id="PTHR23519:SF1">
    <property type="entry name" value="AUTOPHAGY-RELATED PROTEIN 22"/>
    <property type="match status" value="1"/>
</dbReference>
<feature type="transmembrane region" description="Helical" evidence="10">
    <location>
        <begin position="163"/>
        <end position="187"/>
    </location>
</feature>
<evidence type="ECO:0000256" key="1">
    <source>
        <dbReference type="ARBA" id="ARBA00004128"/>
    </source>
</evidence>
<comment type="subcellular location">
    <subcellularLocation>
        <location evidence="1 10">Vacuole membrane</location>
        <topology evidence="1 10">Multi-pass membrane protein</topology>
    </subcellularLocation>
</comment>
<gene>
    <name evidence="12" type="ORF">AO440_000154</name>
    <name evidence="11" type="ORF">AO440_000205</name>
</gene>
<evidence type="ECO:0000256" key="9">
    <source>
        <dbReference type="ARBA" id="ARBA00023136"/>
    </source>
</evidence>
<dbReference type="InterPro" id="IPR024671">
    <property type="entry name" value="Atg22-like"/>
</dbReference>
<feature type="transmembrane region" description="Helical" evidence="10">
    <location>
        <begin position="368"/>
        <end position="390"/>
    </location>
</feature>
<evidence type="ECO:0000256" key="2">
    <source>
        <dbReference type="ARBA" id="ARBA00006978"/>
    </source>
</evidence>
<feature type="transmembrane region" description="Helical" evidence="10">
    <location>
        <begin position="39"/>
        <end position="62"/>
    </location>
</feature>
<feature type="transmembrane region" description="Helical" evidence="10">
    <location>
        <begin position="496"/>
        <end position="514"/>
    </location>
</feature>
<evidence type="ECO:0000313" key="13">
    <source>
        <dbReference type="Proteomes" id="UP000054886"/>
    </source>
</evidence>
<keyword evidence="6 10" id="KW-0029">Amino-acid transport</keyword>
<name>A0A0W0C816_CANGB</name>
<dbReference type="PANTHER" id="PTHR23519">
    <property type="entry name" value="AUTOPHAGY-RELATED PROTEIN 22"/>
    <property type="match status" value="1"/>
</dbReference>
<dbReference type="EMBL" id="LLZZ01000180">
    <property type="protein sequence ID" value="KTA95791.1"/>
    <property type="molecule type" value="Genomic_DNA"/>
</dbReference>
<feature type="transmembrane region" description="Helical" evidence="10">
    <location>
        <begin position="467"/>
        <end position="490"/>
    </location>
</feature>
<evidence type="ECO:0000256" key="8">
    <source>
        <dbReference type="ARBA" id="ARBA00023006"/>
    </source>
</evidence>
<dbReference type="VEuPathDB" id="FungiDB:GVI51_B00627"/>
<comment type="caution">
    <text evidence="11">The sequence shown here is derived from an EMBL/GenBank/DDBJ whole genome shotgun (WGS) entry which is preliminary data.</text>
</comment>
<feature type="transmembrane region" description="Helical" evidence="10">
    <location>
        <begin position="434"/>
        <end position="455"/>
    </location>
</feature>
<keyword evidence="4 10" id="KW-0926">Vacuole</keyword>
<dbReference type="GO" id="GO:0006914">
    <property type="term" value="P:autophagy"/>
    <property type="evidence" value="ECO:0007669"/>
    <property type="project" value="UniProtKB-KW"/>
</dbReference>
<dbReference type="VEuPathDB" id="FungiDB:GWK60_B00605"/>
<keyword evidence="5 10" id="KW-0812">Transmembrane</keyword>
<dbReference type="AlphaFoldDB" id="A0A0W0C816"/>
<evidence type="ECO:0000256" key="10">
    <source>
        <dbReference type="RuleBase" id="RU363073"/>
    </source>
</evidence>
<dbReference type="GO" id="GO:0000329">
    <property type="term" value="C:fungal-type vacuole membrane"/>
    <property type="evidence" value="ECO:0007669"/>
    <property type="project" value="EnsemblFungi"/>
</dbReference>
<dbReference type="CDD" id="cd17483">
    <property type="entry name" value="MFS_Atg22_like"/>
    <property type="match status" value="1"/>
</dbReference>
<accession>A0A0W0C816</accession>
<feature type="transmembrane region" description="Helical" evidence="10">
    <location>
        <begin position="230"/>
        <end position="249"/>
    </location>
</feature>
<dbReference type="Proteomes" id="UP000054886">
    <property type="component" value="Unassembled WGS sequence"/>
</dbReference>